<feature type="coiled-coil region" evidence="8">
    <location>
        <begin position="140"/>
        <end position="167"/>
    </location>
</feature>
<dbReference type="FunFam" id="3.30.565.10:FF:000016">
    <property type="entry name" value="Chemotaxis protein CheA, putative"/>
    <property type="match status" value="1"/>
</dbReference>
<keyword evidence="4" id="KW-0597">Phosphoprotein</keyword>
<dbReference type="PANTHER" id="PTHR43395:SF10">
    <property type="entry name" value="CHEMOTAXIS PROTEIN CHEA"/>
    <property type="match status" value="1"/>
</dbReference>
<dbReference type="KEGG" id="fwa:DCMF_24330"/>
<evidence type="ECO:0000256" key="5">
    <source>
        <dbReference type="ARBA" id="ARBA00022679"/>
    </source>
</evidence>
<dbReference type="Gene3D" id="3.30.565.10">
    <property type="entry name" value="Histidine kinase-like ATPase, C-terminal domain"/>
    <property type="match status" value="1"/>
</dbReference>
<evidence type="ECO:0000256" key="1">
    <source>
        <dbReference type="ARBA" id="ARBA00000085"/>
    </source>
</evidence>
<dbReference type="InterPro" id="IPR036890">
    <property type="entry name" value="HATPase_C_sf"/>
</dbReference>
<proteinExistence type="predicted"/>
<keyword evidence="11" id="KW-1185">Reference proteome</keyword>
<evidence type="ECO:0000256" key="6">
    <source>
        <dbReference type="ARBA" id="ARBA00022777"/>
    </source>
</evidence>
<dbReference type="AlphaFoldDB" id="A0A3G1KYD8"/>
<dbReference type="EMBL" id="CP017634">
    <property type="protein sequence ID" value="ATW27461.1"/>
    <property type="molecule type" value="Genomic_DNA"/>
</dbReference>
<dbReference type="SUPFAM" id="SSF47226">
    <property type="entry name" value="Histidine-containing phosphotransfer domain, HPT domain"/>
    <property type="match status" value="1"/>
</dbReference>
<name>A0A3G1KYD8_FORW1</name>
<dbReference type="SUPFAM" id="SSF55874">
    <property type="entry name" value="ATPase domain of HSP90 chaperone/DNA topoisomerase II/histidine kinase"/>
    <property type="match status" value="1"/>
</dbReference>
<protein>
    <recommendedName>
        <fullName evidence="2">histidine kinase</fullName>
        <ecNumber evidence="2">2.7.13.3</ecNumber>
    </recommendedName>
</protein>
<keyword evidence="7" id="KW-0902">Two-component regulatory system</keyword>
<dbReference type="SUPFAM" id="SSF54631">
    <property type="entry name" value="CBS-domain pair"/>
    <property type="match status" value="1"/>
</dbReference>
<dbReference type="GO" id="GO:0000160">
    <property type="term" value="P:phosphorelay signal transduction system"/>
    <property type="evidence" value="ECO:0007669"/>
    <property type="project" value="UniProtKB-KW"/>
</dbReference>
<dbReference type="GO" id="GO:0006935">
    <property type="term" value="P:chemotaxis"/>
    <property type="evidence" value="ECO:0007669"/>
    <property type="project" value="UniProtKB-KW"/>
</dbReference>
<keyword evidence="3" id="KW-0145">Chemotaxis</keyword>
<evidence type="ECO:0000256" key="4">
    <source>
        <dbReference type="ARBA" id="ARBA00022553"/>
    </source>
</evidence>
<dbReference type="PROSITE" id="PS50109">
    <property type="entry name" value="HIS_KIN"/>
    <property type="match status" value="1"/>
</dbReference>
<keyword evidence="5" id="KW-0808">Transferase</keyword>
<dbReference type="EC" id="2.7.13.3" evidence="2"/>
<evidence type="ECO:0000256" key="2">
    <source>
        <dbReference type="ARBA" id="ARBA00012438"/>
    </source>
</evidence>
<dbReference type="OrthoDB" id="9798098at2"/>
<dbReference type="GO" id="GO:0004673">
    <property type="term" value="F:protein histidine kinase activity"/>
    <property type="evidence" value="ECO:0007669"/>
    <property type="project" value="UniProtKB-EC"/>
</dbReference>
<dbReference type="Pfam" id="PF02518">
    <property type="entry name" value="HATPase_c"/>
    <property type="match status" value="1"/>
</dbReference>
<dbReference type="PRINTS" id="PR00344">
    <property type="entry name" value="BCTRLSENSOR"/>
</dbReference>
<dbReference type="InterPro" id="IPR003594">
    <property type="entry name" value="HATPase_dom"/>
</dbReference>
<dbReference type="InterPro" id="IPR051315">
    <property type="entry name" value="Bact_Chemotaxis_CheA"/>
</dbReference>
<dbReference type="RefSeq" id="WP_148136824.1">
    <property type="nucleotide sequence ID" value="NZ_CP017634.1"/>
</dbReference>
<evidence type="ECO:0000256" key="8">
    <source>
        <dbReference type="SAM" id="Coils"/>
    </source>
</evidence>
<evidence type="ECO:0000256" key="3">
    <source>
        <dbReference type="ARBA" id="ARBA00022500"/>
    </source>
</evidence>
<accession>A0A3G1KYD8</accession>
<dbReference type="InterPro" id="IPR046342">
    <property type="entry name" value="CBS_dom_sf"/>
</dbReference>
<dbReference type="SMART" id="SM00387">
    <property type="entry name" value="HATPase_c"/>
    <property type="match status" value="1"/>
</dbReference>
<dbReference type="InterPro" id="IPR005467">
    <property type="entry name" value="His_kinase_dom"/>
</dbReference>
<gene>
    <name evidence="10" type="ORF">DCMF_24330</name>
</gene>
<sequence length="645" mass="74422">MIETIAKLVQAAPAFPVTENGSIVHDYFEQNKEAEGVVLVDREKPVGIIMRHDFYQNIGRQFGYALYMKREIGLIMKSEIVCVDISCDMAKFGFIAMNRKKENLYDYIVVLKNDRYAGIVSISRFLIEMSETKEREIALLNKQQQILKQANEAEKQHRMEIEQKNASIKNLLDHAGQGFLSFGSDLMISAEHSKESDEIFGFSISKKNLLDILQDFVDRETIGIMNNVFKNVFHEQNQKRNKIYLSILPREIMIRKKYIQVEYKVMANQPEKSVMIILTDITDKKALEWKDAEEKNKVKLVIWAIGSKAEINQAIDDLRDLFKNGIPQLLNSGQEKKIILHQIYRMMHTMKGDFSLNSLHHTSRELHRLEDTLSEMLHHSDTVSLDDIRQFVNQVDCDNLLKKDIKIITEALGTQYFENDETFTVSKKRLREIDEEIRKVFKGNEQAMMLQLLDRLFYPNLKEILKNYNDYTKAAAEKLGKSITDFKISGEDFYMNRNIYTPFTKSLVHIFRNIADHGIEEPDERMVSGKPESGEITCRIEKYQDKYVVQISDDGKGINPDLIGKRAIEKGIYTESEIRHLSKEEILEILFFDGFSTKNTVDMLSGRGVGLAAVRSALEEIGGTIKVDTQAGKFTTFHCVLPIYR</sequence>
<dbReference type="Gene3D" id="3.10.580.10">
    <property type="entry name" value="CBS-domain"/>
    <property type="match status" value="1"/>
</dbReference>
<reference evidence="10 11" key="1">
    <citation type="submission" date="2016-10" db="EMBL/GenBank/DDBJ databases">
        <title>Complete Genome Sequence of Peptococcaceae strain DCMF.</title>
        <authorList>
            <person name="Edwards R.J."/>
            <person name="Holland S.I."/>
            <person name="Deshpande N.P."/>
            <person name="Wong Y.K."/>
            <person name="Ertan H."/>
            <person name="Manefield M."/>
            <person name="Russell T.L."/>
            <person name="Lee M.J."/>
        </authorList>
    </citation>
    <scope>NUCLEOTIDE SEQUENCE [LARGE SCALE GENOMIC DNA]</scope>
    <source>
        <strain evidence="10 11">DCMF</strain>
    </source>
</reference>
<dbReference type="Gene3D" id="1.20.120.160">
    <property type="entry name" value="HPT domain"/>
    <property type="match status" value="1"/>
</dbReference>
<evidence type="ECO:0000259" key="9">
    <source>
        <dbReference type="PROSITE" id="PS50109"/>
    </source>
</evidence>
<evidence type="ECO:0000256" key="7">
    <source>
        <dbReference type="ARBA" id="ARBA00023012"/>
    </source>
</evidence>
<organism evidence="10 11">
    <name type="scientific">Formimonas warabiya</name>
    <dbReference type="NCBI Taxonomy" id="1761012"/>
    <lineage>
        <taxon>Bacteria</taxon>
        <taxon>Bacillati</taxon>
        <taxon>Bacillota</taxon>
        <taxon>Clostridia</taxon>
        <taxon>Eubacteriales</taxon>
        <taxon>Peptococcaceae</taxon>
        <taxon>Candidatus Formimonas</taxon>
    </lineage>
</organism>
<keyword evidence="6" id="KW-0418">Kinase</keyword>
<comment type="catalytic activity">
    <reaction evidence="1">
        <text>ATP + protein L-histidine = ADP + protein N-phospho-L-histidine.</text>
        <dbReference type="EC" id="2.7.13.3"/>
    </reaction>
</comment>
<keyword evidence="8" id="KW-0175">Coiled coil</keyword>
<evidence type="ECO:0000313" key="11">
    <source>
        <dbReference type="Proteomes" id="UP000323521"/>
    </source>
</evidence>
<dbReference type="Proteomes" id="UP000323521">
    <property type="component" value="Chromosome"/>
</dbReference>
<feature type="domain" description="Histidine kinase" evidence="9">
    <location>
        <begin position="507"/>
        <end position="645"/>
    </location>
</feature>
<dbReference type="InterPro" id="IPR004358">
    <property type="entry name" value="Sig_transdc_His_kin-like_C"/>
</dbReference>
<evidence type="ECO:0000313" key="10">
    <source>
        <dbReference type="EMBL" id="ATW27461.1"/>
    </source>
</evidence>
<dbReference type="PANTHER" id="PTHR43395">
    <property type="entry name" value="SENSOR HISTIDINE KINASE CHEA"/>
    <property type="match status" value="1"/>
</dbReference>
<dbReference type="InterPro" id="IPR036641">
    <property type="entry name" value="HPT_dom_sf"/>
</dbReference>